<accession>A0A232LSS3</accession>
<feature type="compositionally biased region" description="Polar residues" evidence="2">
    <location>
        <begin position="357"/>
        <end position="373"/>
    </location>
</feature>
<dbReference type="PANTHER" id="PTHR45862">
    <property type="entry name" value="PROTEIN SGT1 HOMOLOG"/>
    <property type="match status" value="1"/>
</dbReference>
<feature type="compositionally biased region" description="Polar residues" evidence="2">
    <location>
        <begin position="331"/>
        <end position="349"/>
    </location>
</feature>
<feature type="compositionally biased region" description="Low complexity" evidence="2">
    <location>
        <begin position="416"/>
        <end position="425"/>
    </location>
</feature>
<evidence type="ECO:0000259" key="4">
    <source>
        <dbReference type="PROSITE" id="PS51203"/>
    </source>
</evidence>
<dbReference type="EMBL" id="NPHW01004996">
    <property type="protein sequence ID" value="OXV07223.1"/>
    <property type="molecule type" value="Genomic_DNA"/>
</dbReference>
<dbReference type="PROSITE" id="PS51048">
    <property type="entry name" value="SGS"/>
    <property type="match status" value="1"/>
</dbReference>
<evidence type="ECO:0008006" key="7">
    <source>
        <dbReference type="Google" id="ProtNLM"/>
    </source>
</evidence>
<evidence type="ECO:0000313" key="6">
    <source>
        <dbReference type="Proteomes" id="UP000243515"/>
    </source>
</evidence>
<organism evidence="5 6">
    <name type="scientific">Elaphomyces granulatus</name>
    <dbReference type="NCBI Taxonomy" id="519963"/>
    <lineage>
        <taxon>Eukaryota</taxon>
        <taxon>Fungi</taxon>
        <taxon>Dikarya</taxon>
        <taxon>Ascomycota</taxon>
        <taxon>Pezizomycotina</taxon>
        <taxon>Eurotiomycetes</taxon>
        <taxon>Eurotiomycetidae</taxon>
        <taxon>Eurotiales</taxon>
        <taxon>Elaphomycetaceae</taxon>
        <taxon>Elaphomyces</taxon>
    </lineage>
</organism>
<dbReference type="Gene3D" id="1.25.40.10">
    <property type="entry name" value="Tetratricopeptide repeat domain"/>
    <property type="match status" value="1"/>
</dbReference>
<dbReference type="Pfam" id="PF04969">
    <property type="entry name" value="CS"/>
    <property type="match status" value="1"/>
</dbReference>
<dbReference type="InterPro" id="IPR008978">
    <property type="entry name" value="HSP20-like_chaperone"/>
</dbReference>
<evidence type="ECO:0000256" key="1">
    <source>
        <dbReference type="ARBA" id="ARBA00008509"/>
    </source>
</evidence>
<evidence type="ECO:0000256" key="2">
    <source>
        <dbReference type="SAM" id="MobiDB-lite"/>
    </source>
</evidence>
<reference evidence="5 6" key="1">
    <citation type="journal article" date="2015" name="Environ. Microbiol.">
        <title>Metagenome sequence of Elaphomyces granulatus from sporocarp tissue reveals Ascomycota ectomycorrhizal fingerprints of genome expansion and a Proteobacteria-rich microbiome.</title>
        <authorList>
            <person name="Quandt C.A."/>
            <person name="Kohler A."/>
            <person name="Hesse C.N."/>
            <person name="Sharpton T.J."/>
            <person name="Martin F."/>
            <person name="Spatafora J.W."/>
        </authorList>
    </citation>
    <scope>NUCLEOTIDE SEQUENCE [LARGE SCALE GENOMIC DNA]</scope>
    <source>
        <strain evidence="5 6">OSC145934</strain>
    </source>
</reference>
<feature type="domain" description="SGS" evidence="3">
    <location>
        <begin position="367"/>
        <end position="479"/>
    </location>
</feature>
<gene>
    <name evidence="5" type="ORF">Egran_05011</name>
</gene>
<comment type="caution">
    <text evidence="5">The sequence shown here is derived from an EMBL/GenBank/DDBJ whole genome shotgun (WGS) entry which is preliminary data.</text>
</comment>
<feature type="region of interest" description="Disordered" evidence="2">
    <location>
        <begin position="211"/>
        <end position="235"/>
    </location>
</feature>
<dbReference type="Proteomes" id="UP000243515">
    <property type="component" value="Unassembled WGS sequence"/>
</dbReference>
<dbReference type="OrthoDB" id="1898560at2759"/>
<dbReference type="SUPFAM" id="SSF48452">
    <property type="entry name" value="TPR-like"/>
    <property type="match status" value="1"/>
</dbReference>
<dbReference type="Pfam" id="PF05002">
    <property type="entry name" value="SGS"/>
    <property type="match status" value="1"/>
</dbReference>
<evidence type="ECO:0000313" key="5">
    <source>
        <dbReference type="EMBL" id="OXV07223.1"/>
    </source>
</evidence>
<proteinExistence type="inferred from homology"/>
<dbReference type="InterPro" id="IPR007052">
    <property type="entry name" value="CS_dom"/>
</dbReference>
<dbReference type="InterPro" id="IPR007699">
    <property type="entry name" value="SGS_dom"/>
</dbReference>
<dbReference type="InterPro" id="IPR011990">
    <property type="entry name" value="TPR-like_helical_dom_sf"/>
</dbReference>
<comment type="similarity">
    <text evidence="1">Belongs to the SGT1 family.</text>
</comment>
<protein>
    <recommendedName>
        <fullName evidence="7">SGT1 and CS domain protein</fullName>
    </recommendedName>
</protein>
<dbReference type="CDD" id="cd06466">
    <property type="entry name" value="p23_CS_SGT1_like"/>
    <property type="match status" value="1"/>
</dbReference>
<sequence>MDAATRGDKALANSNWPVAIEHYTRALIEVPRAPSYYVKRSTAYSRRRPADGGPDCSAALRDAETALILARERGKRELILDAQMRRAVALYQLGRYGDAGYIFDIMKKKIDASSTTKDRSDELQAAMSQSSSGSAAKNSHQQELTIWLMKIKGKLGSLEEGSEKAVVAVQEFPDIKIPNDKELKKILLSQLSALTASGIIENEEVFKDDVASQPTGKTAEPKIDPASSATLTSGPAAPVSNVIRHEWYQSSDSVVLTLYAKGVQKDTVDVDLHETSISIQFPLSSGSDFAFTLDPLFAAIDPALSKVSIMSTKIEMVLHKKISGQRWSALESTSKFPTDRTSISGTTPVPTMAAASNPASSQDSGPAYPTSSRHGVKNWDKLAVELTSKKQSKAADSKGKSKEVDGEDEGEKSDGGDSVDSDYGTGDPVDAFFKKLYANADPDTRRAMVKSYYESQGTALSTNWDEVGKGKVETRPPSD</sequence>
<dbReference type="GO" id="GO:0051087">
    <property type="term" value="F:protein-folding chaperone binding"/>
    <property type="evidence" value="ECO:0007669"/>
    <property type="project" value="InterPro"/>
</dbReference>
<dbReference type="InterPro" id="IPR044563">
    <property type="entry name" value="Sgt1-like"/>
</dbReference>
<dbReference type="SUPFAM" id="SSF49764">
    <property type="entry name" value="HSP20-like chaperones"/>
    <property type="match status" value="1"/>
</dbReference>
<feature type="compositionally biased region" description="Basic and acidic residues" evidence="2">
    <location>
        <begin position="393"/>
        <end position="404"/>
    </location>
</feature>
<dbReference type="Gene3D" id="2.60.40.790">
    <property type="match status" value="1"/>
</dbReference>
<keyword evidence="6" id="KW-1185">Reference proteome</keyword>
<name>A0A232LSS3_9EURO</name>
<dbReference type="PROSITE" id="PS51203">
    <property type="entry name" value="CS"/>
    <property type="match status" value="1"/>
</dbReference>
<feature type="domain" description="CS" evidence="4">
    <location>
        <begin position="240"/>
        <end position="331"/>
    </location>
</feature>
<dbReference type="AlphaFoldDB" id="A0A232LSS3"/>
<feature type="region of interest" description="Disordered" evidence="2">
    <location>
        <begin position="331"/>
        <end position="374"/>
    </location>
</feature>
<evidence type="ECO:0000259" key="3">
    <source>
        <dbReference type="PROSITE" id="PS51048"/>
    </source>
</evidence>
<feature type="region of interest" description="Disordered" evidence="2">
    <location>
        <begin position="387"/>
        <end position="425"/>
    </location>
</feature>